<dbReference type="PANTHER" id="PTHR36759">
    <property type="entry name" value="DYNEIN BETA CHAIN, CILIARY PROTEIN"/>
    <property type="match status" value="1"/>
</dbReference>
<dbReference type="PANTHER" id="PTHR36759:SF1">
    <property type="entry name" value="DYNEIN BETA CHAIN, CILIARY PROTEIN"/>
    <property type="match status" value="1"/>
</dbReference>
<feature type="compositionally biased region" description="Basic and acidic residues" evidence="1">
    <location>
        <begin position="107"/>
        <end position="122"/>
    </location>
</feature>
<name>A0A1S3C957_CUCME</name>
<protein>
    <submittedName>
        <fullName evidence="3">Uncharacterized protein LOC103497865 isoform X1</fullName>
    </submittedName>
</protein>
<dbReference type="RefSeq" id="XP_008458465.2">
    <property type="nucleotide sequence ID" value="XM_008460243.3"/>
</dbReference>
<keyword evidence="2" id="KW-1185">Reference proteome</keyword>
<dbReference type="GeneID" id="103497865"/>
<evidence type="ECO:0000313" key="2">
    <source>
        <dbReference type="Proteomes" id="UP001652600"/>
    </source>
</evidence>
<organism evidence="2 3">
    <name type="scientific">Cucumis melo</name>
    <name type="common">Muskmelon</name>
    <dbReference type="NCBI Taxonomy" id="3656"/>
    <lineage>
        <taxon>Eukaryota</taxon>
        <taxon>Viridiplantae</taxon>
        <taxon>Streptophyta</taxon>
        <taxon>Embryophyta</taxon>
        <taxon>Tracheophyta</taxon>
        <taxon>Spermatophyta</taxon>
        <taxon>Magnoliopsida</taxon>
        <taxon>eudicotyledons</taxon>
        <taxon>Gunneridae</taxon>
        <taxon>Pentapetalae</taxon>
        <taxon>rosids</taxon>
        <taxon>fabids</taxon>
        <taxon>Cucurbitales</taxon>
        <taxon>Cucurbitaceae</taxon>
        <taxon>Benincaseae</taxon>
        <taxon>Cucumis</taxon>
    </lineage>
</organism>
<dbReference type="Proteomes" id="UP001652600">
    <property type="component" value="Chromosome 11"/>
</dbReference>
<dbReference type="KEGG" id="cmo:103497865"/>
<dbReference type="InParanoid" id="A0A1S3C957"/>
<evidence type="ECO:0000313" key="3">
    <source>
        <dbReference type="RefSeq" id="XP_008458465.2"/>
    </source>
</evidence>
<feature type="compositionally biased region" description="Basic and acidic residues" evidence="1">
    <location>
        <begin position="30"/>
        <end position="48"/>
    </location>
</feature>
<gene>
    <name evidence="3" type="primary">LOC103497865</name>
</gene>
<proteinExistence type="predicted"/>
<feature type="compositionally biased region" description="Polar residues" evidence="1">
    <location>
        <begin position="17"/>
        <end position="27"/>
    </location>
</feature>
<sequence length="190" mass="20853">MGQAFRRAAGRIKPASSVDSTTASSLKMESIVDRKPPPRVAEKARESGSLDSGDVTASDSGNRLEERDPQFDAMLSQMVGRIKSKPGGKLEMGEASVVERYGRPMPKLRDTNIKSSKYEDRPAPPGTLNVAQMRQIILLHEGKADDHDGPMGPHQIAERYNVSVAQIQTILQFLSLPPEDSLRDKIKDSK</sequence>
<accession>A0A1S3C957</accession>
<dbReference type="AlphaFoldDB" id="A0A1S3C957"/>
<feature type="region of interest" description="Disordered" evidence="1">
    <location>
        <begin position="1"/>
        <end position="125"/>
    </location>
</feature>
<dbReference type="eggNOG" id="ENOG502RY4S">
    <property type="taxonomic scope" value="Eukaryota"/>
</dbReference>
<evidence type="ECO:0000256" key="1">
    <source>
        <dbReference type="SAM" id="MobiDB-lite"/>
    </source>
</evidence>
<reference evidence="3" key="1">
    <citation type="submission" date="2025-08" db="UniProtKB">
        <authorList>
            <consortium name="RefSeq"/>
        </authorList>
    </citation>
    <scope>IDENTIFICATION</scope>
    <source>
        <tissue evidence="3">Stem</tissue>
    </source>
</reference>
<dbReference type="Gramene" id="MELO3C021343.2.1">
    <property type="protein sequence ID" value="MELO3C021343.2.1"/>
    <property type="gene ID" value="MELO3C021343.2"/>
</dbReference>